<sequence>REKQRKYRELQKQKGIEGAKIRWGDDSRSHSNGHSRSNGRKVALQSSSSLEDKKIYKRNVLLPKDYKLTDEHIEYATSKGVSRSIIEDIFEAFCIHHRKIGSKWTDWYAAWQTWIRKRIEFNKGSPIQPGIEYDGTAVKEMNQELEKITPELRAKNKAMIAELAKGATKKV</sequence>
<organism evidence="2">
    <name type="scientific">marine sediment metagenome</name>
    <dbReference type="NCBI Taxonomy" id="412755"/>
    <lineage>
        <taxon>unclassified sequences</taxon>
        <taxon>metagenomes</taxon>
        <taxon>ecological metagenomes</taxon>
    </lineage>
</organism>
<accession>X1GE30</accession>
<reference evidence="2" key="1">
    <citation type="journal article" date="2014" name="Front. Microbiol.">
        <title>High frequency of phylogenetically diverse reductive dehalogenase-homologous genes in deep subseafloor sedimentary metagenomes.</title>
        <authorList>
            <person name="Kawai M."/>
            <person name="Futagami T."/>
            <person name="Toyoda A."/>
            <person name="Takaki Y."/>
            <person name="Nishi S."/>
            <person name="Hori S."/>
            <person name="Arai W."/>
            <person name="Tsubouchi T."/>
            <person name="Morono Y."/>
            <person name="Uchiyama I."/>
            <person name="Ito T."/>
            <person name="Fujiyama A."/>
            <person name="Inagaki F."/>
            <person name="Takami H."/>
        </authorList>
    </citation>
    <scope>NUCLEOTIDE SEQUENCE</scope>
    <source>
        <strain evidence="2">Expedition CK06-06</strain>
    </source>
</reference>
<feature type="non-terminal residue" evidence="2">
    <location>
        <position position="1"/>
    </location>
</feature>
<comment type="caution">
    <text evidence="2">The sequence shown here is derived from an EMBL/GenBank/DDBJ whole genome shotgun (WGS) entry which is preliminary data.</text>
</comment>
<dbReference type="EMBL" id="BARU01014037">
    <property type="protein sequence ID" value="GAH31303.1"/>
    <property type="molecule type" value="Genomic_DNA"/>
</dbReference>
<dbReference type="AlphaFoldDB" id="X1GE30"/>
<evidence type="ECO:0000313" key="2">
    <source>
        <dbReference type="EMBL" id="GAH31303.1"/>
    </source>
</evidence>
<evidence type="ECO:0000256" key="1">
    <source>
        <dbReference type="SAM" id="MobiDB-lite"/>
    </source>
</evidence>
<protein>
    <submittedName>
        <fullName evidence="2">Uncharacterized protein</fullName>
    </submittedName>
</protein>
<gene>
    <name evidence="2" type="ORF">S03H2_25005</name>
</gene>
<feature type="compositionally biased region" description="Basic and acidic residues" evidence="1">
    <location>
        <begin position="1"/>
        <end position="29"/>
    </location>
</feature>
<name>X1GE30_9ZZZZ</name>
<proteinExistence type="predicted"/>
<feature type="region of interest" description="Disordered" evidence="1">
    <location>
        <begin position="1"/>
        <end position="46"/>
    </location>
</feature>